<dbReference type="OMA" id="EPPCKVM"/>
<dbReference type="STRING" id="402676.B6K3D6"/>
<dbReference type="GO" id="GO:0006352">
    <property type="term" value="P:DNA-templated transcription initiation"/>
    <property type="evidence" value="ECO:0000318"/>
    <property type="project" value="GO_Central"/>
</dbReference>
<dbReference type="eggNOG" id="KOG1598">
    <property type="taxonomic scope" value="Eukaryota"/>
</dbReference>
<dbReference type="OrthoDB" id="511529at2759"/>
<dbReference type="PRINTS" id="PR00685">
    <property type="entry name" value="TIFACTORIIB"/>
</dbReference>
<dbReference type="SUPFAM" id="SSF57783">
    <property type="entry name" value="Zinc beta-ribbon"/>
    <property type="match status" value="1"/>
</dbReference>
<feature type="compositionally biased region" description="Low complexity" evidence="12">
    <location>
        <begin position="318"/>
        <end position="327"/>
    </location>
</feature>
<evidence type="ECO:0000259" key="13">
    <source>
        <dbReference type="PROSITE" id="PS51134"/>
    </source>
</evidence>
<keyword evidence="3" id="KW-0479">Metal-binding</keyword>
<dbReference type="GO" id="GO:0070897">
    <property type="term" value="P:transcription preinitiation complex assembly"/>
    <property type="evidence" value="ECO:0007669"/>
    <property type="project" value="InterPro"/>
</dbReference>
<keyword evidence="5" id="KW-0862">Zinc</keyword>
<keyword evidence="9" id="KW-0539">Nucleus</keyword>
<dbReference type="JaponicusDB" id="SJAG_03120">
    <property type="gene designation" value="brf1"/>
</dbReference>
<dbReference type="VEuPathDB" id="FungiDB:SJAG_03120"/>
<dbReference type="PROSITE" id="PS51134">
    <property type="entry name" value="ZF_TFIIB"/>
    <property type="match status" value="1"/>
</dbReference>
<evidence type="ECO:0000256" key="6">
    <source>
        <dbReference type="ARBA" id="ARBA00023015"/>
    </source>
</evidence>
<dbReference type="GO" id="GO:0017025">
    <property type="term" value="F:TBP-class protein binding"/>
    <property type="evidence" value="ECO:0007669"/>
    <property type="project" value="InterPro"/>
</dbReference>
<comment type="similarity">
    <text evidence="2">Belongs to the TFIIB family.</text>
</comment>
<evidence type="ECO:0000256" key="11">
    <source>
        <dbReference type="PROSITE-ProRule" id="PRU00469"/>
    </source>
</evidence>
<dbReference type="SMART" id="SM00385">
    <property type="entry name" value="CYCLIN"/>
    <property type="match status" value="2"/>
</dbReference>
<feature type="domain" description="TFIIB-type" evidence="13">
    <location>
        <begin position="1"/>
        <end position="30"/>
    </location>
</feature>
<feature type="compositionally biased region" description="Basic residues" evidence="12">
    <location>
        <begin position="457"/>
        <end position="467"/>
    </location>
</feature>
<dbReference type="FunFam" id="1.10.472.10:FF:000007">
    <property type="entry name" value="Transcription factor IIIB 90 kDa subunit"/>
    <property type="match status" value="1"/>
</dbReference>
<evidence type="ECO:0000256" key="7">
    <source>
        <dbReference type="ARBA" id="ARBA00023159"/>
    </source>
</evidence>
<comment type="subcellular location">
    <subcellularLocation>
        <location evidence="1">Nucleus</location>
    </subcellularLocation>
</comment>
<dbReference type="EMBL" id="KE651167">
    <property type="protein sequence ID" value="EEB07993.1"/>
    <property type="molecule type" value="Genomic_DNA"/>
</dbReference>
<evidence type="ECO:0000256" key="10">
    <source>
        <dbReference type="ARBA" id="ARBA00031009"/>
    </source>
</evidence>
<feature type="compositionally biased region" description="Polar residues" evidence="12">
    <location>
        <begin position="299"/>
        <end position="317"/>
    </location>
</feature>
<dbReference type="InterPro" id="IPR000812">
    <property type="entry name" value="TFIIB"/>
</dbReference>
<dbReference type="GO" id="GO:0097550">
    <property type="term" value="C:transcription preinitiation complex"/>
    <property type="evidence" value="ECO:0000318"/>
    <property type="project" value="GO_Central"/>
</dbReference>
<evidence type="ECO:0000313" key="16">
    <source>
        <dbReference type="Proteomes" id="UP000001744"/>
    </source>
</evidence>
<dbReference type="InterPro" id="IPR013150">
    <property type="entry name" value="TFIIB_cyclin"/>
</dbReference>
<protein>
    <recommendedName>
        <fullName evidence="10">B-related factor 1</fullName>
    </recommendedName>
</protein>
<dbReference type="SUPFAM" id="SSF47954">
    <property type="entry name" value="Cyclin-like"/>
    <property type="match status" value="2"/>
</dbReference>
<dbReference type="InterPro" id="IPR036915">
    <property type="entry name" value="Cyclin-like_sf"/>
</dbReference>
<feature type="region of interest" description="Disordered" evidence="12">
    <location>
        <begin position="457"/>
        <end position="477"/>
    </location>
</feature>
<dbReference type="PANTHER" id="PTHR11618:SF4">
    <property type="entry name" value="TRANSCRIPTION FACTOR IIIB 90 KDA SUBUNIT"/>
    <property type="match status" value="1"/>
</dbReference>
<dbReference type="Gene3D" id="1.10.472.10">
    <property type="entry name" value="Cyclin-like"/>
    <property type="match status" value="2"/>
</dbReference>
<dbReference type="GeneID" id="7048466"/>
<evidence type="ECO:0000256" key="3">
    <source>
        <dbReference type="ARBA" id="ARBA00022723"/>
    </source>
</evidence>
<dbReference type="Pfam" id="PF07741">
    <property type="entry name" value="BRF1"/>
    <property type="match status" value="1"/>
</dbReference>
<dbReference type="Pfam" id="PF08271">
    <property type="entry name" value="Zn_Ribbon_TF"/>
    <property type="match status" value="1"/>
</dbReference>
<evidence type="ECO:0000256" key="4">
    <source>
        <dbReference type="ARBA" id="ARBA00022771"/>
    </source>
</evidence>
<evidence type="ECO:0000256" key="8">
    <source>
        <dbReference type="ARBA" id="ARBA00023163"/>
    </source>
</evidence>
<dbReference type="Proteomes" id="UP000001744">
    <property type="component" value="Unassembled WGS sequence"/>
</dbReference>
<dbReference type="RefSeq" id="XP_002174286.1">
    <property type="nucleotide sequence ID" value="XM_002174250.2"/>
</dbReference>
<dbReference type="InterPro" id="IPR011665">
    <property type="entry name" value="BRF1_TBP-bd_dom"/>
</dbReference>
<name>B6K3D6_SCHJY</name>
<evidence type="ECO:0000256" key="2">
    <source>
        <dbReference type="ARBA" id="ARBA00010857"/>
    </source>
</evidence>
<evidence type="ECO:0000313" key="15">
    <source>
        <dbReference type="JaponicusDB" id="SJAG_03120"/>
    </source>
</evidence>
<keyword evidence="16" id="KW-1185">Reference proteome</keyword>
<organism evidence="14 16">
    <name type="scientific">Schizosaccharomyces japonicus (strain yFS275 / FY16936)</name>
    <name type="common">Fission yeast</name>
    <dbReference type="NCBI Taxonomy" id="402676"/>
    <lineage>
        <taxon>Eukaryota</taxon>
        <taxon>Fungi</taxon>
        <taxon>Dikarya</taxon>
        <taxon>Ascomycota</taxon>
        <taxon>Taphrinomycotina</taxon>
        <taxon>Schizosaccharomycetes</taxon>
        <taxon>Schizosaccharomycetales</taxon>
        <taxon>Schizosaccharomycetaceae</taxon>
        <taxon>Schizosaccharomyces</taxon>
    </lineage>
</organism>
<dbReference type="PANTHER" id="PTHR11618">
    <property type="entry name" value="TRANSCRIPTION INITIATION FACTOR IIB-RELATED"/>
    <property type="match status" value="1"/>
</dbReference>
<keyword evidence="8" id="KW-0804">Transcription</keyword>
<feature type="compositionally biased region" description="Polar residues" evidence="12">
    <location>
        <begin position="328"/>
        <end position="337"/>
    </location>
</feature>
<dbReference type="Pfam" id="PF00382">
    <property type="entry name" value="TFIIB"/>
    <property type="match status" value="2"/>
</dbReference>
<feature type="region of interest" description="Disordered" evidence="12">
    <location>
        <begin position="287"/>
        <end position="340"/>
    </location>
</feature>
<keyword evidence="7" id="KW-0010">Activator</keyword>
<dbReference type="CDD" id="cd20553">
    <property type="entry name" value="CYCLIN_TFIIIB90_rpt1"/>
    <property type="match status" value="1"/>
</dbReference>
<evidence type="ECO:0000313" key="14">
    <source>
        <dbReference type="EMBL" id="EEB07993.1"/>
    </source>
</evidence>
<evidence type="ECO:0000256" key="12">
    <source>
        <dbReference type="SAM" id="MobiDB-lite"/>
    </source>
</evidence>
<proteinExistence type="inferred from homology"/>
<dbReference type="Gene3D" id="2.20.25.10">
    <property type="match status" value="1"/>
</dbReference>
<accession>B6K3D6</accession>
<dbReference type="HOGENOM" id="CLU_010293_2_3_1"/>
<dbReference type="GO" id="GO:0000995">
    <property type="term" value="F:RNA polymerase III general transcription initiation factor activity"/>
    <property type="evidence" value="ECO:0000318"/>
    <property type="project" value="GO_Central"/>
</dbReference>
<gene>
    <name evidence="15" type="primary">brf1</name>
    <name evidence="14" type="ORF">SJAG_03120</name>
</gene>
<dbReference type="InterPro" id="IPR013137">
    <property type="entry name" value="Znf_TFIIB"/>
</dbReference>
<dbReference type="FunFam" id="1.10.472.10:FF:000002">
    <property type="entry name" value="Transcription factor IIIB 90 kDa subunit"/>
    <property type="match status" value="1"/>
</dbReference>
<keyword evidence="6" id="KW-0805">Transcription regulation</keyword>
<dbReference type="AlphaFoldDB" id="B6K3D6"/>
<keyword evidence="4 11" id="KW-0863">Zinc-finger</keyword>
<dbReference type="GO" id="GO:0008270">
    <property type="term" value="F:zinc ion binding"/>
    <property type="evidence" value="ECO:0007669"/>
    <property type="project" value="UniProtKB-KW"/>
</dbReference>
<evidence type="ECO:0000256" key="9">
    <source>
        <dbReference type="ARBA" id="ARBA00023242"/>
    </source>
</evidence>
<dbReference type="GO" id="GO:0006384">
    <property type="term" value="P:transcription initiation at RNA polymerase III promoter"/>
    <property type="evidence" value="ECO:0007669"/>
    <property type="project" value="EnsemblFungi"/>
</dbReference>
<sequence>MQCSTCGSSSLESDQSSGNTYCVKCGTVCEQNVIVSEVTFGEASTGAAIVQGSLISQDQTHARTFGPYRKHNQLESREMTISNGRKRIAALARTLRLTDRHVEAAVRYFTLAINHNFIKGRRSQYVVASCLYVECRMAKTSHMLIDFSDVLQINVFKLGSTFLKLCRVLRITLPLLDPSIYIGRFAAMLEFGSETQRVASDATRLVSRMNRDWMQIGRRPAGICGACLLIAARMNNFRRSVREVVHVVKVADATIQKRLEEFRDTESGELSVADFRNIWLEGQRDPPSFLRNQKLRQDSVPTTPSSAYSEFSTPVKTSSSQQQQQQQGRRASISSLKQADEGTTEIAKMKTESQSQQSMDLKAKAAGLQAEQDLIEDMSSVLKSGEVKEATKAMAREHQQDDAEAFDFNDEEIDKFLLSSNEVEAKTRVWMELNKDYLADQERKRLKAEEDLKRGIVRQPRKRRKYKPRDSSTEGVASTAIESAKEMMQQRTFSKKINYEALDHLFND</sequence>
<dbReference type="CDD" id="cd20554">
    <property type="entry name" value="CYCLIN_TFIIIB90_rpt2"/>
    <property type="match status" value="1"/>
</dbReference>
<dbReference type="GO" id="GO:0001006">
    <property type="term" value="F:RNA polymerase III type 3 promoter sequence-specific DNA binding"/>
    <property type="evidence" value="ECO:0000318"/>
    <property type="project" value="GO_Central"/>
</dbReference>
<evidence type="ECO:0000256" key="1">
    <source>
        <dbReference type="ARBA" id="ARBA00004123"/>
    </source>
</evidence>
<dbReference type="GO" id="GO:0006383">
    <property type="term" value="P:transcription by RNA polymerase III"/>
    <property type="evidence" value="ECO:0000318"/>
    <property type="project" value="GO_Central"/>
</dbReference>
<reference evidence="14 16" key="1">
    <citation type="journal article" date="2011" name="Science">
        <title>Comparative functional genomics of the fission yeasts.</title>
        <authorList>
            <person name="Rhind N."/>
            <person name="Chen Z."/>
            <person name="Yassour M."/>
            <person name="Thompson D.A."/>
            <person name="Haas B.J."/>
            <person name="Habib N."/>
            <person name="Wapinski I."/>
            <person name="Roy S."/>
            <person name="Lin M.F."/>
            <person name="Heiman D.I."/>
            <person name="Young S.K."/>
            <person name="Furuya K."/>
            <person name="Guo Y."/>
            <person name="Pidoux A."/>
            <person name="Chen H.M."/>
            <person name="Robbertse B."/>
            <person name="Goldberg J.M."/>
            <person name="Aoki K."/>
            <person name="Bayne E.H."/>
            <person name="Berlin A.M."/>
            <person name="Desjardins C.A."/>
            <person name="Dobbs E."/>
            <person name="Dukaj L."/>
            <person name="Fan L."/>
            <person name="FitzGerald M.G."/>
            <person name="French C."/>
            <person name="Gujja S."/>
            <person name="Hansen K."/>
            <person name="Keifenheim D."/>
            <person name="Levin J.Z."/>
            <person name="Mosher R.A."/>
            <person name="Mueller C.A."/>
            <person name="Pfiffner J."/>
            <person name="Priest M."/>
            <person name="Russ C."/>
            <person name="Smialowska A."/>
            <person name="Swoboda P."/>
            <person name="Sykes S.M."/>
            <person name="Vaughn M."/>
            <person name="Vengrova S."/>
            <person name="Yoder R."/>
            <person name="Zeng Q."/>
            <person name="Allshire R."/>
            <person name="Baulcombe D."/>
            <person name="Birren B.W."/>
            <person name="Brown W."/>
            <person name="Ekwall K."/>
            <person name="Kellis M."/>
            <person name="Leatherwood J."/>
            <person name="Levin H."/>
            <person name="Margalit H."/>
            <person name="Martienssen R."/>
            <person name="Nieduszynski C.A."/>
            <person name="Spatafora J.W."/>
            <person name="Friedman N."/>
            <person name="Dalgaard J.Z."/>
            <person name="Baumann P."/>
            <person name="Niki H."/>
            <person name="Regev A."/>
            <person name="Nusbaum C."/>
        </authorList>
    </citation>
    <scope>NUCLEOTIDE SEQUENCE [LARGE SCALE GENOMIC DNA]</scope>
    <source>
        <strain evidence="16">yFS275 / FY16936</strain>
    </source>
</reference>
<dbReference type="GO" id="GO:0005634">
    <property type="term" value="C:nucleus"/>
    <property type="evidence" value="ECO:0000318"/>
    <property type="project" value="GO_Central"/>
</dbReference>
<evidence type="ECO:0000256" key="5">
    <source>
        <dbReference type="ARBA" id="ARBA00022833"/>
    </source>
</evidence>
<dbReference type="GO" id="GO:0000126">
    <property type="term" value="C:transcription factor TFIIIB complex"/>
    <property type="evidence" value="ECO:0000318"/>
    <property type="project" value="GO_Central"/>
</dbReference>
<dbReference type="Gene3D" id="1.20.5.650">
    <property type="entry name" value="Single helix bin"/>
    <property type="match status" value="1"/>
</dbReference>
<dbReference type="InterPro" id="IPR013763">
    <property type="entry name" value="Cyclin-like_dom"/>
</dbReference>